<gene>
    <name evidence="2" type="ORF">SAMN05192558_102619</name>
</gene>
<feature type="transmembrane region" description="Helical" evidence="1">
    <location>
        <begin position="182"/>
        <end position="203"/>
    </location>
</feature>
<evidence type="ECO:0000313" key="3">
    <source>
        <dbReference type="Proteomes" id="UP000199651"/>
    </source>
</evidence>
<name>A0A1H0ILX8_9PSEU</name>
<feature type="transmembrane region" description="Helical" evidence="1">
    <location>
        <begin position="26"/>
        <end position="51"/>
    </location>
</feature>
<accession>A0A1H0ILX8</accession>
<keyword evidence="3" id="KW-1185">Reference proteome</keyword>
<feature type="transmembrane region" description="Helical" evidence="1">
    <location>
        <begin position="72"/>
        <end position="94"/>
    </location>
</feature>
<dbReference type="EMBL" id="FNJB01000002">
    <property type="protein sequence ID" value="SDO32484.1"/>
    <property type="molecule type" value="Genomic_DNA"/>
</dbReference>
<evidence type="ECO:0000313" key="2">
    <source>
        <dbReference type="EMBL" id="SDO32484.1"/>
    </source>
</evidence>
<reference evidence="3" key="1">
    <citation type="submission" date="2016-10" db="EMBL/GenBank/DDBJ databases">
        <authorList>
            <person name="Varghese N."/>
            <person name="Submissions S."/>
        </authorList>
    </citation>
    <scope>NUCLEOTIDE SEQUENCE [LARGE SCALE GENOMIC DNA]</scope>
    <source>
        <strain evidence="3">IBRC-M 10655</strain>
    </source>
</reference>
<dbReference type="AlphaFoldDB" id="A0A1H0ILX8"/>
<sequence length="233" mass="25067">MCAGPLPATLGAMTWGNPKRWRQGAVWLHVITSVGWMSQALALFTLLTVSLTTDDAAIRVSATTMAHTLDNALLTPMANASAFTGFMLSASTAWGFYRHWWVLGKLVITLAQLYLGIFVLSGALNEAVIAAKAGNPAPTPVPLVVGTALMAGAIAFQAWLSVAKPWNRTPWTPERPPKLPTAPTWVFAAIVIVPFCDIALSVWTGRPMPVVSLVVLTAWLITRKVRQPVTVAR</sequence>
<organism evidence="2 3">
    <name type="scientific">Actinokineospora alba</name>
    <dbReference type="NCBI Taxonomy" id="504798"/>
    <lineage>
        <taxon>Bacteria</taxon>
        <taxon>Bacillati</taxon>
        <taxon>Actinomycetota</taxon>
        <taxon>Actinomycetes</taxon>
        <taxon>Pseudonocardiales</taxon>
        <taxon>Pseudonocardiaceae</taxon>
        <taxon>Actinokineospora</taxon>
    </lineage>
</organism>
<proteinExistence type="predicted"/>
<keyword evidence="1" id="KW-1133">Transmembrane helix</keyword>
<dbReference type="STRING" id="504798.SAMN05421871_108318"/>
<dbReference type="Proteomes" id="UP000199651">
    <property type="component" value="Unassembled WGS sequence"/>
</dbReference>
<keyword evidence="1" id="KW-0472">Membrane</keyword>
<feature type="transmembrane region" description="Helical" evidence="1">
    <location>
        <begin position="100"/>
        <end position="120"/>
    </location>
</feature>
<keyword evidence="1" id="KW-0812">Transmembrane</keyword>
<protein>
    <submittedName>
        <fullName evidence="2">Uncharacterized protein</fullName>
    </submittedName>
</protein>
<feature type="transmembrane region" description="Helical" evidence="1">
    <location>
        <begin position="141"/>
        <end position="162"/>
    </location>
</feature>
<evidence type="ECO:0000256" key="1">
    <source>
        <dbReference type="SAM" id="Phobius"/>
    </source>
</evidence>